<keyword evidence="5 6" id="KW-0326">Glycosidase</keyword>
<keyword evidence="3 6" id="KW-0378">Hydrolase</keyword>
<dbReference type="AlphaFoldDB" id="A0A200R1X4"/>
<reference evidence="7 8" key="1">
    <citation type="journal article" date="2017" name="Mol. Plant">
        <title>The Genome of Medicinal Plant Macleaya cordata Provides New Insights into Benzylisoquinoline Alkaloids Metabolism.</title>
        <authorList>
            <person name="Liu X."/>
            <person name="Liu Y."/>
            <person name="Huang P."/>
            <person name="Ma Y."/>
            <person name="Qing Z."/>
            <person name="Tang Q."/>
            <person name="Cao H."/>
            <person name="Cheng P."/>
            <person name="Zheng Y."/>
            <person name="Yuan Z."/>
            <person name="Zhou Y."/>
            <person name="Liu J."/>
            <person name="Tang Z."/>
            <person name="Zhuo Y."/>
            <person name="Zhang Y."/>
            <person name="Yu L."/>
            <person name="Huang J."/>
            <person name="Yang P."/>
            <person name="Peng Q."/>
            <person name="Zhang J."/>
            <person name="Jiang W."/>
            <person name="Zhang Z."/>
            <person name="Lin K."/>
            <person name="Ro D.K."/>
            <person name="Chen X."/>
            <person name="Xiong X."/>
            <person name="Shang Y."/>
            <person name="Huang S."/>
            <person name="Zeng J."/>
        </authorList>
    </citation>
    <scope>NUCLEOTIDE SEQUENCE [LARGE SCALE GENOMIC DNA]</scope>
    <source>
        <strain evidence="8">cv. BLH2017</strain>
        <tissue evidence="7">Root</tissue>
    </source>
</reference>
<evidence type="ECO:0000313" key="8">
    <source>
        <dbReference type="Proteomes" id="UP000195402"/>
    </source>
</evidence>
<dbReference type="OrthoDB" id="1848038at2759"/>
<dbReference type="GO" id="GO:0005739">
    <property type="term" value="C:mitochondrion"/>
    <property type="evidence" value="ECO:0007669"/>
    <property type="project" value="TreeGrafter"/>
</dbReference>
<dbReference type="PANTHER" id="PTHR31916:SF49">
    <property type="entry name" value="ALKALINE_NEUTRAL INVERTASE C, MITOCHONDRIAL"/>
    <property type="match status" value="1"/>
</dbReference>
<dbReference type="GO" id="GO:0004575">
    <property type="term" value="F:sucrose alpha-glucosidase activity"/>
    <property type="evidence" value="ECO:0007669"/>
    <property type="project" value="TreeGrafter"/>
</dbReference>
<sequence length="679" mass="77295">MGISTMKPCCRILTSSFFRFQIPRCHHLVTDNFSICRSKLIHDRKFHRYSHQDQILCLRRLIGSNQKPLCVANPNWCQTRVFSGCCNVGRYRGVSVITNVASDVRHHSTSVEGHVNEKGFERIYIQGGINAKPLVVERIEEGVELREKQVVEEEEEVKENPSLEVNSSNVNIGNSKGLGEAEVSTRKRELSRIEKEAWRILNDSIVNYCGSPVGTVAANNPSDKQPLNYDQVFIRDFVPSALAFLLKGEGEIVRNFLLHTLQLQSWEKTVDCYSPGQGLMPASFKVRTVPLDGSNGAFEEVLDPDFGESAIGRVAPVDSGLWWIILLRAYGKITGDYSLQERVDIQTGIKLILNLCLADGFDMFPSLLVTDGSCMIDRRMGIHGHPLEIQALFYAALRSSREMLTVDDGSKNLVRAVNNRLSALSFHIREYYWVDMKKINEIYRYKTEEYSTDAINKFNIYPDQIPSWLVDWIPDKGGYLIGNLQPAHMDFRFFTLGNLWSIVSSLGTPRQNQGILNLIEAKWDDLMGHMPMKICYPALEYDEWRIITGSDPKNTPWSYHNGGSWPTLLWQFTLACIKMGRPELAEKAVALAEKRLSEDQWPEYYDTRTGKFIGKQSRLYQTWTVAGFLTSKMLLENPEMASLLTWDEDLELLETCICALSNTSRKKCSRRAARSQILI</sequence>
<dbReference type="GO" id="GO:0005987">
    <property type="term" value="P:sucrose catabolic process"/>
    <property type="evidence" value="ECO:0007669"/>
    <property type="project" value="TreeGrafter"/>
</dbReference>
<dbReference type="PANTHER" id="PTHR31916">
    <property type="match status" value="1"/>
</dbReference>
<dbReference type="InterPro" id="IPR024746">
    <property type="entry name" value="Glyco_hydro_100"/>
</dbReference>
<dbReference type="SUPFAM" id="SSF48208">
    <property type="entry name" value="Six-hairpin glycosidases"/>
    <property type="match status" value="1"/>
</dbReference>
<keyword evidence="4 6" id="KW-0119">Carbohydrate metabolism</keyword>
<evidence type="ECO:0000256" key="2">
    <source>
        <dbReference type="ARBA" id="ARBA00007671"/>
    </source>
</evidence>
<evidence type="ECO:0000256" key="1">
    <source>
        <dbReference type="ARBA" id="ARBA00000094"/>
    </source>
</evidence>
<organism evidence="7 8">
    <name type="scientific">Macleaya cordata</name>
    <name type="common">Five-seeded plume-poppy</name>
    <name type="synonym">Bocconia cordata</name>
    <dbReference type="NCBI Taxonomy" id="56857"/>
    <lineage>
        <taxon>Eukaryota</taxon>
        <taxon>Viridiplantae</taxon>
        <taxon>Streptophyta</taxon>
        <taxon>Embryophyta</taxon>
        <taxon>Tracheophyta</taxon>
        <taxon>Spermatophyta</taxon>
        <taxon>Magnoliopsida</taxon>
        <taxon>Ranunculales</taxon>
        <taxon>Papaveraceae</taxon>
        <taxon>Papaveroideae</taxon>
        <taxon>Macleaya</taxon>
    </lineage>
</organism>
<keyword evidence="8" id="KW-1185">Reference proteome</keyword>
<dbReference type="Pfam" id="PF12899">
    <property type="entry name" value="Glyco_hydro_100"/>
    <property type="match status" value="1"/>
</dbReference>
<dbReference type="FunCoup" id="A0A200R1X4">
    <property type="interactions" value="902"/>
</dbReference>
<dbReference type="InterPro" id="IPR012341">
    <property type="entry name" value="6hp_glycosidase-like_sf"/>
</dbReference>
<evidence type="ECO:0000256" key="4">
    <source>
        <dbReference type="ARBA" id="ARBA00023277"/>
    </source>
</evidence>
<dbReference type="Gene3D" id="1.50.10.10">
    <property type="match status" value="1"/>
</dbReference>
<proteinExistence type="inferred from homology"/>
<dbReference type="EMBL" id="MVGT01000481">
    <property type="protein sequence ID" value="OVA16722.1"/>
    <property type="molecule type" value="Genomic_DNA"/>
</dbReference>
<evidence type="ECO:0000256" key="5">
    <source>
        <dbReference type="ARBA" id="ARBA00023295"/>
    </source>
</evidence>
<evidence type="ECO:0000256" key="6">
    <source>
        <dbReference type="RuleBase" id="RU367047"/>
    </source>
</evidence>
<comment type="catalytic activity">
    <reaction evidence="1 6">
        <text>Hydrolysis of terminal non-reducing beta-D-fructofuranoside residues in beta-D-fructofuranosides.</text>
        <dbReference type="EC" id="3.2.1.26"/>
    </reaction>
</comment>
<dbReference type="GO" id="GO:0033926">
    <property type="term" value="F:endo-alpha-N-acetylgalactosaminidase activity"/>
    <property type="evidence" value="ECO:0007669"/>
    <property type="project" value="UniProtKB-UniRule"/>
</dbReference>
<dbReference type="EC" id="3.2.1.26" evidence="6"/>
<comment type="caution">
    <text evidence="7">The sequence shown here is derived from an EMBL/GenBank/DDBJ whole genome shotgun (WGS) entry which is preliminary data.</text>
</comment>
<dbReference type="FunFam" id="1.50.10.10:FF:000001">
    <property type="entry name" value="probable alkaline/neutral invertase B"/>
    <property type="match status" value="1"/>
</dbReference>
<accession>A0A200R1X4</accession>
<evidence type="ECO:0000313" key="7">
    <source>
        <dbReference type="EMBL" id="OVA16722.1"/>
    </source>
</evidence>
<dbReference type="STRING" id="56857.A0A200R1X4"/>
<gene>
    <name evidence="7" type="ORF">BVC80_1543g168</name>
</gene>
<dbReference type="InParanoid" id="A0A200R1X4"/>
<protein>
    <recommendedName>
        <fullName evidence="6">Alkaline/neutral invertase</fullName>
        <ecNumber evidence="6">3.2.1.26</ecNumber>
    </recommendedName>
</protein>
<dbReference type="InterPro" id="IPR008928">
    <property type="entry name" value="6-hairpin_glycosidase_sf"/>
</dbReference>
<dbReference type="OMA" id="HEQNESI"/>
<comment type="function">
    <text evidence="6">Invertase that cleaves sucrose into glucose and fructose.</text>
</comment>
<comment type="similarity">
    <text evidence="2 6">Belongs to the glycosyl hydrolase 100 family.</text>
</comment>
<dbReference type="Proteomes" id="UP000195402">
    <property type="component" value="Unassembled WGS sequence"/>
</dbReference>
<name>A0A200R1X4_MACCD</name>
<evidence type="ECO:0000256" key="3">
    <source>
        <dbReference type="ARBA" id="ARBA00022801"/>
    </source>
</evidence>